<keyword evidence="4" id="KW-1185">Reference proteome</keyword>
<proteinExistence type="inferred from homology"/>
<dbReference type="EMBL" id="JALPRX010000023">
    <property type="protein sequence ID" value="MCK8784039.1"/>
    <property type="molecule type" value="Genomic_DNA"/>
</dbReference>
<dbReference type="RefSeq" id="WP_248666165.1">
    <property type="nucleotide sequence ID" value="NZ_JALPRX010000023.1"/>
</dbReference>
<evidence type="ECO:0000313" key="3">
    <source>
        <dbReference type="EMBL" id="MCK8784039.1"/>
    </source>
</evidence>
<dbReference type="Gene3D" id="3.40.190.150">
    <property type="entry name" value="Bordetella uptake gene, domain 1"/>
    <property type="match status" value="1"/>
</dbReference>
<name>A0A9X1Y4F6_9PROT</name>
<keyword evidence="2" id="KW-0732">Signal</keyword>
<comment type="caution">
    <text evidence="3">The sequence shown here is derived from an EMBL/GenBank/DDBJ whole genome shotgun (WGS) entry which is preliminary data.</text>
</comment>
<reference evidence="3" key="1">
    <citation type="submission" date="2022-04" db="EMBL/GenBank/DDBJ databases">
        <title>Roseomonas acroporae sp. nov., isolated from coral Acropora digitifera.</title>
        <authorList>
            <person name="Sun H."/>
        </authorList>
    </citation>
    <scope>NUCLEOTIDE SEQUENCE</scope>
    <source>
        <strain evidence="3">NAR14</strain>
    </source>
</reference>
<dbReference type="InterPro" id="IPR005064">
    <property type="entry name" value="BUG"/>
</dbReference>
<gene>
    <name evidence="3" type="ORF">M0638_06550</name>
</gene>
<dbReference type="PANTHER" id="PTHR42928:SF5">
    <property type="entry name" value="BLR1237 PROTEIN"/>
    <property type="match status" value="1"/>
</dbReference>
<dbReference type="Pfam" id="PF03401">
    <property type="entry name" value="TctC"/>
    <property type="match status" value="1"/>
</dbReference>
<evidence type="ECO:0000313" key="4">
    <source>
        <dbReference type="Proteomes" id="UP001139516"/>
    </source>
</evidence>
<dbReference type="Proteomes" id="UP001139516">
    <property type="component" value="Unassembled WGS sequence"/>
</dbReference>
<feature type="chain" id="PRO_5040770523" evidence="2">
    <location>
        <begin position="20"/>
        <end position="336"/>
    </location>
</feature>
<sequence length="336" mass="34612">MQRRTLLAGLAALPPAARAQGIAAPPPGYPDRPISLVVPFTPGGSTDIAARVLAERMGQRLAGEGFANARLIVENRAGAGGSVGSEYVRRAAPDGYTLLVATASSHGSNPAALPQTTPYDPVEDFTAISVIGGGPMVLVVPNDSPYRDVAALFAALRRPGAHASWATSGAGGIGHLTGELMLHRAGIAGAEHVPYRGGSAVMEALAKGEVEFSLEVLATTAPHLRDGLSRALAVSSLRRTPLFPAVPTLDESGLRGFDITTWNVLLGPRGLPPAVAELLSRTANAVLADPAVRERLNTAGVEPADPGSPAATRAFLTAELAKFRGIVAESGLRLSR</sequence>
<comment type="similarity">
    <text evidence="1">Belongs to the UPF0065 (bug) family.</text>
</comment>
<evidence type="ECO:0000256" key="1">
    <source>
        <dbReference type="ARBA" id="ARBA00006987"/>
    </source>
</evidence>
<evidence type="ECO:0000256" key="2">
    <source>
        <dbReference type="SAM" id="SignalP"/>
    </source>
</evidence>
<accession>A0A9X1Y4F6</accession>
<dbReference type="Gene3D" id="3.40.190.10">
    <property type="entry name" value="Periplasmic binding protein-like II"/>
    <property type="match status" value="1"/>
</dbReference>
<feature type="signal peptide" evidence="2">
    <location>
        <begin position="1"/>
        <end position="19"/>
    </location>
</feature>
<dbReference type="InterPro" id="IPR042100">
    <property type="entry name" value="Bug_dom1"/>
</dbReference>
<dbReference type="PANTHER" id="PTHR42928">
    <property type="entry name" value="TRICARBOXYLATE-BINDING PROTEIN"/>
    <property type="match status" value="1"/>
</dbReference>
<dbReference type="PIRSF" id="PIRSF017082">
    <property type="entry name" value="YflP"/>
    <property type="match status" value="1"/>
</dbReference>
<dbReference type="SUPFAM" id="SSF53850">
    <property type="entry name" value="Periplasmic binding protein-like II"/>
    <property type="match status" value="1"/>
</dbReference>
<organism evidence="3 4">
    <name type="scientific">Roseomonas acroporae</name>
    <dbReference type="NCBI Taxonomy" id="2937791"/>
    <lineage>
        <taxon>Bacteria</taxon>
        <taxon>Pseudomonadati</taxon>
        <taxon>Pseudomonadota</taxon>
        <taxon>Alphaproteobacteria</taxon>
        <taxon>Acetobacterales</taxon>
        <taxon>Roseomonadaceae</taxon>
        <taxon>Roseomonas</taxon>
    </lineage>
</organism>
<protein>
    <submittedName>
        <fullName evidence="3">Tripartite tricarboxylate transporter substrate-binding protein</fullName>
    </submittedName>
</protein>
<dbReference type="AlphaFoldDB" id="A0A9X1Y4F6"/>